<dbReference type="EMBL" id="MFRE01000006">
    <property type="protein sequence ID" value="OGH94622.1"/>
    <property type="molecule type" value="Genomic_DNA"/>
</dbReference>
<reference evidence="2 3" key="1">
    <citation type="journal article" date="2016" name="Nat. Commun.">
        <title>Thousands of microbial genomes shed light on interconnected biogeochemical processes in an aquifer system.</title>
        <authorList>
            <person name="Anantharaman K."/>
            <person name="Brown C.T."/>
            <person name="Hug L.A."/>
            <person name="Sharon I."/>
            <person name="Castelle C.J."/>
            <person name="Probst A.J."/>
            <person name="Thomas B.C."/>
            <person name="Singh A."/>
            <person name="Wilkins M.J."/>
            <person name="Karaoz U."/>
            <person name="Brodie E.L."/>
            <person name="Williams K.H."/>
            <person name="Hubbard S.S."/>
            <person name="Banfield J.F."/>
        </authorList>
    </citation>
    <scope>NUCLEOTIDE SEQUENCE [LARGE SCALE GENOMIC DNA]</scope>
</reference>
<proteinExistence type="predicted"/>
<feature type="transmembrane region" description="Helical" evidence="1">
    <location>
        <begin position="48"/>
        <end position="67"/>
    </location>
</feature>
<protein>
    <submittedName>
        <fullName evidence="2">Uncharacterized protein</fullName>
    </submittedName>
</protein>
<sequence>MSEIDQKQLTKLKKKLELVLVLVLFFPTLLTSLYGLSGPDTLILNNTILNFGITIACSILIFIFIEVCESFLRDWLIKLMSILLTLEIFSFIIAILDMALMKNAAPTSVLSFLIMLFSISIINFTPIVIATLLIIIIAYQLAKKYFIFIKKL</sequence>
<dbReference type="AlphaFoldDB" id="A0A1F6PEM7"/>
<accession>A0A1F6PEM7</accession>
<feature type="transmembrane region" description="Helical" evidence="1">
    <location>
        <begin position="79"/>
        <end position="100"/>
    </location>
</feature>
<evidence type="ECO:0000313" key="3">
    <source>
        <dbReference type="Proteomes" id="UP000178254"/>
    </source>
</evidence>
<feature type="transmembrane region" description="Helical" evidence="1">
    <location>
        <begin position="112"/>
        <end position="142"/>
    </location>
</feature>
<keyword evidence="1" id="KW-0812">Transmembrane</keyword>
<keyword evidence="1" id="KW-0472">Membrane</keyword>
<gene>
    <name evidence="2" type="ORF">A2538_04280</name>
</gene>
<comment type="caution">
    <text evidence="2">The sequence shown here is derived from an EMBL/GenBank/DDBJ whole genome shotgun (WGS) entry which is preliminary data.</text>
</comment>
<name>A0A1F6PEM7_9BACT</name>
<evidence type="ECO:0000313" key="2">
    <source>
        <dbReference type="EMBL" id="OGH94622.1"/>
    </source>
</evidence>
<dbReference type="Proteomes" id="UP000178254">
    <property type="component" value="Unassembled WGS sequence"/>
</dbReference>
<keyword evidence="1" id="KW-1133">Transmembrane helix</keyword>
<organism evidence="2 3">
    <name type="scientific">Candidatus Magasanikbacteria bacterium RIFOXYD2_FULL_41_14</name>
    <dbReference type="NCBI Taxonomy" id="1798709"/>
    <lineage>
        <taxon>Bacteria</taxon>
        <taxon>Candidatus Magasanikiibacteriota</taxon>
    </lineage>
</organism>
<feature type="transmembrane region" description="Helical" evidence="1">
    <location>
        <begin position="16"/>
        <end position="36"/>
    </location>
</feature>
<evidence type="ECO:0000256" key="1">
    <source>
        <dbReference type="SAM" id="Phobius"/>
    </source>
</evidence>